<comment type="caution">
    <text evidence="2">The sequence shown here is derived from an EMBL/GenBank/DDBJ whole genome shotgun (WGS) entry which is preliminary data.</text>
</comment>
<proteinExistence type="predicted"/>
<dbReference type="Proteomes" id="UP000005512">
    <property type="component" value="Unassembled WGS sequence"/>
</dbReference>
<evidence type="ECO:0000313" key="2">
    <source>
        <dbReference type="EMBL" id="EFB72946.1"/>
    </source>
</evidence>
<dbReference type="AlphaFoldDB" id="D1P0S7"/>
<name>D1P0S7_9GAMM</name>
<evidence type="ECO:0000256" key="1">
    <source>
        <dbReference type="SAM" id="Phobius"/>
    </source>
</evidence>
<keyword evidence="1" id="KW-0472">Membrane</keyword>
<keyword evidence="1" id="KW-0812">Transmembrane</keyword>
<keyword evidence="3" id="KW-1185">Reference proteome</keyword>
<feature type="transmembrane region" description="Helical" evidence="1">
    <location>
        <begin position="33"/>
        <end position="55"/>
    </location>
</feature>
<sequence length="56" mass="6694">MTILINKQVLLILNLNINYLYLFLLNFKSTHYRLFFGFILLINSGLFVYLIINILK</sequence>
<keyword evidence="1" id="KW-1133">Transmembrane helix</keyword>
<dbReference type="EMBL" id="ABXV02000017">
    <property type="protein sequence ID" value="EFB72946.1"/>
    <property type="molecule type" value="Genomic_DNA"/>
</dbReference>
<organism evidence="2 3">
    <name type="scientific">Providencia rustigianii DSM 4541</name>
    <dbReference type="NCBI Taxonomy" id="500637"/>
    <lineage>
        <taxon>Bacteria</taxon>
        <taxon>Pseudomonadati</taxon>
        <taxon>Pseudomonadota</taxon>
        <taxon>Gammaproteobacteria</taxon>
        <taxon>Enterobacterales</taxon>
        <taxon>Morganellaceae</taxon>
        <taxon>Providencia</taxon>
    </lineage>
</organism>
<feature type="transmembrane region" description="Helical" evidence="1">
    <location>
        <begin position="9"/>
        <end position="27"/>
    </location>
</feature>
<evidence type="ECO:0000313" key="3">
    <source>
        <dbReference type="Proteomes" id="UP000005512"/>
    </source>
</evidence>
<protein>
    <submittedName>
        <fullName evidence="2">Uncharacterized protein</fullName>
    </submittedName>
</protein>
<gene>
    <name evidence="2" type="ORF">PROVRUST_05745</name>
</gene>
<accession>D1P0S7</accession>
<dbReference type="STRING" id="500637.PROVRUST_05745"/>
<reference evidence="2" key="1">
    <citation type="submission" date="2009-12" db="EMBL/GenBank/DDBJ databases">
        <authorList>
            <person name="Weinstock G."/>
            <person name="Sodergren E."/>
            <person name="Clifton S."/>
            <person name="Fulton L."/>
            <person name="Fulton B."/>
            <person name="Courtney L."/>
            <person name="Fronick C."/>
            <person name="Harrison M."/>
            <person name="Strong C."/>
            <person name="Farmer C."/>
            <person name="Delahaunty K."/>
            <person name="Markovic C."/>
            <person name="Hall O."/>
            <person name="Minx P."/>
            <person name="Tomlinson C."/>
            <person name="Mitreva M."/>
            <person name="Nelson J."/>
            <person name="Hou S."/>
            <person name="Wollam A."/>
            <person name="Pepin K.H."/>
            <person name="Johnson M."/>
            <person name="Bhonagiri V."/>
            <person name="Nash W.E."/>
            <person name="Warren W."/>
            <person name="Chinwalla A."/>
            <person name="Mardis E.R."/>
            <person name="Wilson R.K."/>
        </authorList>
    </citation>
    <scope>NUCLEOTIDE SEQUENCE [LARGE SCALE GENOMIC DNA]</scope>
    <source>
        <strain evidence="2">DSM 4541</strain>
    </source>
</reference>
<dbReference type="HOGENOM" id="CLU_3010751_0_0_6"/>